<dbReference type="Pfam" id="PF02674">
    <property type="entry name" value="Colicin_V"/>
    <property type="match status" value="1"/>
</dbReference>
<sequence length="264" mass="30124">MNWLDWVILLAIVLSIIRGFRRGLIRTLFGAFKYFISFVLILFYAPGLGEFLTRPWNLTQNIALSIKDMVNLPGHLYNDSLQILNLNQRLSQGDFPIEEFSSSLSYIISNLEIPQALPEILNSLFNKESIIEYLLKVGPDFSSYPIENMEELVFYTLASFIAKLIAISIGSLVIIIVVFFLTHFIISLFHKISAESAKLNLANRFMGALFNGGICFLVLVLILEVITPLLCYFMIDPNQSMTFSMILNTSFHIRPWLEHALLNM</sequence>
<evidence type="ECO:0000313" key="7">
    <source>
        <dbReference type="Proteomes" id="UP000267250"/>
    </source>
</evidence>
<evidence type="ECO:0000256" key="2">
    <source>
        <dbReference type="ARBA" id="ARBA00022692"/>
    </source>
</evidence>
<keyword evidence="2 5" id="KW-0812">Transmembrane</keyword>
<evidence type="ECO:0000256" key="5">
    <source>
        <dbReference type="SAM" id="Phobius"/>
    </source>
</evidence>
<name>A0A3S9SVZ2_9FIRM</name>
<dbReference type="InterPro" id="IPR003825">
    <property type="entry name" value="Colicin-V_CvpA"/>
</dbReference>
<feature type="transmembrane region" description="Helical" evidence="5">
    <location>
        <begin position="160"/>
        <end position="189"/>
    </location>
</feature>
<organism evidence="6 7">
    <name type="scientific">Anoxybacter fermentans</name>
    <dbReference type="NCBI Taxonomy" id="1323375"/>
    <lineage>
        <taxon>Bacteria</taxon>
        <taxon>Bacillati</taxon>
        <taxon>Bacillota</taxon>
        <taxon>Clostridia</taxon>
        <taxon>Halanaerobiales</taxon>
        <taxon>Anoxybacter</taxon>
    </lineage>
</organism>
<dbReference type="OrthoDB" id="2083110at2"/>
<evidence type="ECO:0000313" key="6">
    <source>
        <dbReference type="EMBL" id="AZR72438.1"/>
    </source>
</evidence>
<evidence type="ECO:0000256" key="1">
    <source>
        <dbReference type="ARBA" id="ARBA00004141"/>
    </source>
</evidence>
<dbReference type="GO" id="GO:0016020">
    <property type="term" value="C:membrane"/>
    <property type="evidence" value="ECO:0007669"/>
    <property type="project" value="UniProtKB-SubCell"/>
</dbReference>
<evidence type="ECO:0000256" key="3">
    <source>
        <dbReference type="ARBA" id="ARBA00022989"/>
    </source>
</evidence>
<dbReference type="Proteomes" id="UP000267250">
    <property type="component" value="Chromosome"/>
</dbReference>
<feature type="transmembrane region" description="Helical" evidence="5">
    <location>
        <begin position="6"/>
        <end position="24"/>
    </location>
</feature>
<keyword evidence="3 5" id="KW-1133">Transmembrane helix</keyword>
<reference evidence="6 7" key="1">
    <citation type="submission" date="2016-07" db="EMBL/GenBank/DDBJ databases">
        <title>Genome and transcriptome analysis of iron-reducing fermentative bacteria Anoxybacter fermentans.</title>
        <authorList>
            <person name="Zeng X."/>
            <person name="Shao Z."/>
        </authorList>
    </citation>
    <scope>NUCLEOTIDE SEQUENCE [LARGE SCALE GENOMIC DNA]</scope>
    <source>
        <strain evidence="6 7">DY22613</strain>
    </source>
</reference>
<dbReference type="GO" id="GO:0009403">
    <property type="term" value="P:toxin biosynthetic process"/>
    <property type="evidence" value="ECO:0007669"/>
    <property type="project" value="InterPro"/>
</dbReference>
<evidence type="ECO:0000256" key="4">
    <source>
        <dbReference type="ARBA" id="ARBA00023136"/>
    </source>
</evidence>
<evidence type="ECO:0008006" key="8">
    <source>
        <dbReference type="Google" id="ProtNLM"/>
    </source>
</evidence>
<feature type="transmembrane region" description="Helical" evidence="5">
    <location>
        <begin position="31"/>
        <end position="49"/>
    </location>
</feature>
<keyword evidence="7" id="KW-1185">Reference proteome</keyword>
<proteinExistence type="predicted"/>
<dbReference type="KEGG" id="aft:BBF96_02935"/>
<comment type="subcellular location">
    <subcellularLocation>
        <location evidence="1">Membrane</location>
        <topology evidence="1">Multi-pass membrane protein</topology>
    </subcellularLocation>
</comment>
<dbReference type="AlphaFoldDB" id="A0A3S9SVZ2"/>
<accession>A0A3S9SVZ2</accession>
<feature type="transmembrane region" description="Helical" evidence="5">
    <location>
        <begin position="209"/>
        <end position="235"/>
    </location>
</feature>
<dbReference type="EMBL" id="CP016379">
    <property type="protein sequence ID" value="AZR72438.1"/>
    <property type="molecule type" value="Genomic_DNA"/>
</dbReference>
<dbReference type="RefSeq" id="WP_127015771.1">
    <property type="nucleotide sequence ID" value="NZ_CP016379.1"/>
</dbReference>
<protein>
    <recommendedName>
        <fullName evidence="8">Colicin V production protein</fullName>
    </recommendedName>
</protein>
<gene>
    <name evidence="6" type="ORF">BBF96_02935</name>
</gene>
<keyword evidence="4 5" id="KW-0472">Membrane</keyword>